<gene>
    <name evidence="1" type="ORF">AAEO59_14585</name>
</gene>
<comment type="caution">
    <text evidence="1">The sequence shown here is derived from an EMBL/GenBank/DDBJ whole genome shotgun (WGS) entry which is preliminary data.</text>
</comment>
<dbReference type="InterPro" id="IPR025347">
    <property type="entry name" value="DUF4251"/>
</dbReference>
<dbReference type="RefSeq" id="WP_341701482.1">
    <property type="nucleotide sequence ID" value="NZ_JBBYHU010000038.1"/>
</dbReference>
<proteinExistence type="predicted"/>
<name>A0ABU9HQ56_9FLAO</name>
<dbReference type="Pfam" id="PF14059">
    <property type="entry name" value="DUF4251"/>
    <property type="match status" value="1"/>
</dbReference>
<sequence>MKKSKIVYLVLFCFTILTGFSQEKTRRQIRAEEKIQKQKEIEKLIDAREFEFVAQNLNSQIFNFVDLTTNPNFIKFKPDFIKSDMPYFGRGFSGLAYAGSDTGLKFEGKPEKFTVKKNRKGYQLDVVVKGQQDSFNLGLSVGFDGGATLSVISNNRSPINYFGAILAIKEEKKQ</sequence>
<accession>A0ABU9HQ56</accession>
<keyword evidence="2" id="KW-1185">Reference proteome</keyword>
<dbReference type="EMBL" id="JBBYHU010000038">
    <property type="protein sequence ID" value="MEL1242283.1"/>
    <property type="molecule type" value="Genomic_DNA"/>
</dbReference>
<evidence type="ECO:0000313" key="1">
    <source>
        <dbReference type="EMBL" id="MEL1242283.1"/>
    </source>
</evidence>
<organism evidence="1 2">
    <name type="scientific">Flavobacterium flavipallidum</name>
    <dbReference type="NCBI Taxonomy" id="3139140"/>
    <lineage>
        <taxon>Bacteria</taxon>
        <taxon>Pseudomonadati</taxon>
        <taxon>Bacteroidota</taxon>
        <taxon>Flavobacteriia</taxon>
        <taxon>Flavobacteriales</taxon>
        <taxon>Flavobacteriaceae</taxon>
        <taxon>Flavobacterium</taxon>
    </lineage>
</organism>
<dbReference type="Proteomes" id="UP001398556">
    <property type="component" value="Unassembled WGS sequence"/>
</dbReference>
<evidence type="ECO:0000313" key="2">
    <source>
        <dbReference type="Proteomes" id="UP001398556"/>
    </source>
</evidence>
<reference evidence="1 2" key="1">
    <citation type="submission" date="2024-04" db="EMBL/GenBank/DDBJ databases">
        <title>Flavobacterium sp. DGU99 16S ribosomal RNA gene Genome sequencing and assembly.</title>
        <authorList>
            <person name="Park S."/>
        </authorList>
    </citation>
    <scope>NUCLEOTIDE SEQUENCE [LARGE SCALE GENOMIC DNA]</scope>
    <source>
        <strain evidence="1 2">DGU99</strain>
    </source>
</reference>
<dbReference type="Gene3D" id="2.40.128.410">
    <property type="match status" value="1"/>
</dbReference>
<protein>
    <submittedName>
        <fullName evidence="1">DUF4251 domain-containing protein</fullName>
    </submittedName>
</protein>